<dbReference type="AlphaFoldDB" id="A0A3N4ERI6"/>
<dbReference type="GO" id="GO:0005829">
    <property type="term" value="C:cytosol"/>
    <property type="evidence" value="ECO:0007669"/>
    <property type="project" value="TreeGrafter"/>
</dbReference>
<dbReference type="Proteomes" id="UP000278855">
    <property type="component" value="Unassembled WGS sequence"/>
</dbReference>
<dbReference type="InterPro" id="IPR050244">
    <property type="entry name" value="Auton_GlycylRad_Cofactor"/>
</dbReference>
<dbReference type="InterPro" id="IPR019777">
    <property type="entry name" value="Form_AcTrfase_GR_CS"/>
</dbReference>
<evidence type="ECO:0000313" key="6">
    <source>
        <dbReference type="Proteomes" id="UP000273778"/>
    </source>
</evidence>
<dbReference type="InterPro" id="IPR011140">
    <property type="entry name" value="Glycyl_radical_cofactor_GrcA"/>
</dbReference>
<dbReference type="InterPro" id="IPR001150">
    <property type="entry name" value="Gly_radical"/>
</dbReference>
<dbReference type="PANTHER" id="PTHR30191">
    <property type="entry name" value="FORMATE ACETYLTRANSFERASE"/>
    <property type="match status" value="1"/>
</dbReference>
<dbReference type="SUPFAM" id="SSF51998">
    <property type="entry name" value="PFL-like glycyl radical enzymes"/>
    <property type="match status" value="1"/>
</dbReference>
<feature type="modified residue" description="Glycine radical" evidence="2">
    <location>
        <position position="99"/>
    </location>
</feature>
<dbReference type="PROSITE" id="PS00850">
    <property type="entry name" value="GLY_RADICAL_1"/>
    <property type="match status" value="1"/>
</dbReference>
<dbReference type="RefSeq" id="WP_101031291.1">
    <property type="nucleotide sequence ID" value="NZ_CP034073.1"/>
</dbReference>
<evidence type="ECO:0000313" key="4">
    <source>
        <dbReference type="EMBL" id="AZG36164.1"/>
    </source>
</evidence>
<dbReference type="OrthoDB" id="9803969at2"/>
<organism evidence="5 7">
    <name type="scientific">Shewanella psychromarinicola</name>
    <dbReference type="NCBI Taxonomy" id="2487742"/>
    <lineage>
        <taxon>Bacteria</taxon>
        <taxon>Pseudomonadati</taxon>
        <taxon>Pseudomonadota</taxon>
        <taxon>Gammaproteobacteria</taxon>
        <taxon>Alteromonadales</taxon>
        <taxon>Shewanellaceae</taxon>
        <taxon>Shewanella</taxon>
    </lineage>
</organism>
<dbReference type="Gene3D" id="3.20.70.20">
    <property type="match status" value="1"/>
</dbReference>
<dbReference type="NCBIfam" id="TIGR04365">
    <property type="entry name" value="spare_glycyl"/>
    <property type="match status" value="1"/>
</dbReference>
<proteinExistence type="predicted"/>
<dbReference type="KEGG" id="spsr:EGC80_15635"/>
<evidence type="ECO:0000313" key="7">
    <source>
        <dbReference type="Proteomes" id="UP000278855"/>
    </source>
</evidence>
<keyword evidence="1 2" id="KW-0556">Organic radical</keyword>
<reference evidence="7" key="2">
    <citation type="submission" date="2018-11" db="EMBL/GenBank/DDBJ databases">
        <title>Shewanella sp. R106.</title>
        <authorList>
            <person name="Hwang Y.J."/>
            <person name="Hwang C.Y."/>
        </authorList>
    </citation>
    <scope>NUCLEOTIDE SEQUENCE [LARGE SCALE GENOMIC DNA]</scope>
    <source>
        <strain evidence="7">R106</strain>
    </source>
</reference>
<evidence type="ECO:0000256" key="1">
    <source>
        <dbReference type="ARBA" id="ARBA00022818"/>
    </source>
</evidence>
<evidence type="ECO:0000313" key="5">
    <source>
        <dbReference type="EMBL" id="RPA31854.1"/>
    </source>
</evidence>
<protein>
    <submittedName>
        <fullName evidence="5">Autonomous glycyl radical cofactor GrcA</fullName>
    </submittedName>
</protein>
<dbReference type="EMBL" id="CP034073">
    <property type="protein sequence ID" value="AZG36164.1"/>
    <property type="molecule type" value="Genomic_DNA"/>
</dbReference>
<gene>
    <name evidence="5" type="primary">grcA</name>
    <name evidence="5" type="ORF">EGC77_13125</name>
    <name evidence="4" type="ORF">EGC80_15635</name>
</gene>
<dbReference type="EMBL" id="RKKB01000004">
    <property type="protein sequence ID" value="RPA31854.1"/>
    <property type="molecule type" value="Genomic_DNA"/>
</dbReference>
<evidence type="ECO:0000259" key="3">
    <source>
        <dbReference type="PROSITE" id="PS51149"/>
    </source>
</evidence>
<sequence length="124" mass="14153">MIGIQITQAEQANLVNSLWLLDEDKQEARCVAALDKERQDKTFSIASLGSIEYREVPVQREPERQGGQHLNVNVMNREMLLDAIENPEKYPQLTVRVSGYAVRFNALTSEQQQDIITRTFTATM</sequence>
<dbReference type="PANTHER" id="PTHR30191:SF0">
    <property type="entry name" value="FORMATE ACETYLTRANSFERASE 1"/>
    <property type="match status" value="1"/>
</dbReference>
<evidence type="ECO:0000256" key="2">
    <source>
        <dbReference type="PROSITE-ProRule" id="PRU00493"/>
    </source>
</evidence>
<dbReference type="PROSITE" id="PS51149">
    <property type="entry name" value="GLY_RADICAL_2"/>
    <property type="match status" value="1"/>
</dbReference>
<dbReference type="GO" id="GO:0008861">
    <property type="term" value="F:formate C-acetyltransferase activity"/>
    <property type="evidence" value="ECO:0007669"/>
    <property type="project" value="TreeGrafter"/>
</dbReference>
<dbReference type="Pfam" id="PF01228">
    <property type="entry name" value="Gly_radical"/>
    <property type="match status" value="1"/>
</dbReference>
<keyword evidence="6" id="KW-1185">Reference proteome</keyword>
<feature type="domain" description="Glycine radical" evidence="3">
    <location>
        <begin position="4"/>
        <end position="124"/>
    </location>
</feature>
<name>A0A3N4ERI6_9GAMM</name>
<accession>A0A3N4ERI6</accession>
<reference evidence="4 6" key="1">
    <citation type="submission" date="2018-11" db="EMBL/GenBank/DDBJ databases">
        <title>Shewanella sp. M2.</title>
        <authorList>
            <person name="Hwang Y.J."/>
            <person name="Hwang C.Y."/>
        </authorList>
    </citation>
    <scope>NUCLEOTIDE SEQUENCE [LARGE SCALE GENOMIC DNA]</scope>
    <source>
        <strain evidence="4 6">M2</strain>
    </source>
</reference>
<dbReference type="Proteomes" id="UP000273778">
    <property type="component" value="Chromosome"/>
</dbReference>
<reference evidence="5" key="3">
    <citation type="submission" date="2018-11" db="EMBL/GenBank/DDBJ databases">
        <authorList>
            <person name="Hwang Y.J."/>
            <person name="Hwang C.Y."/>
        </authorList>
    </citation>
    <scope>NUCLEOTIDE SEQUENCE</scope>
    <source>
        <strain evidence="5">R106</strain>
    </source>
</reference>